<name>A0A3M9MSS7_9BACT</name>
<organism evidence="1 2">
    <name type="scientific">Rufibacter latericius</name>
    <dbReference type="NCBI Taxonomy" id="2487040"/>
    <lineage>
        <taxon>Bacteria</taxon>
        <taxon>Pseudomonadati</taxon>
        <taxon>Bacteroidota</taxon>
        <taxon>Cytophagia</taxon>
        <taxon>Cytophagales</taxon>
        <taxon>Hymenobacteraceae</taxon>
        <taxon>Rufibacter</taxon>
    </lineage>
</organism>
<reference evidence="1 2" key="1">
    <citation type="submission" date="2018-11" db="EMBL/GenBank/DDBJ databases">
        <title>Rufibacter latericius sp. nov., isolated from water in Baiyang Lake.</title>
        <authorList>
            <person name="Yang Y."/>
        </authorList>
    </citation>
    <scope>NUCLEOTIDE SEQUENCE [LARGE SCALE GENOMIC DNA]</scope>
    <source>
        <strain evidence="1 2">R-22-1c-1</strain>
    </source>
</reference>
<evidence type="ECO:0000313" key="1">
    <source>
        <dbReference type="EMBL" id="RNI28574.1"/>
    </source>
</evidence>
<gene>
    <name evidence="1" type="ORF">EFB08_08005</name>
</gene>
<dbReference type="OrthoDB" id="163809at2"/>
<comment type="caution">
    <text evidence="1">The sequence shown here is derived from an EMBL/GenBank/DDBJ whole genome shotgun (WGS) entry which is preliminary data.</text>
</comment>
<proteinExistence type="predicted"/>
<evidence type="ECO:0000313" key="2">
    <source>
        <dbReference type="Proteomes" id="UP000272117"/>
    </source>
</evidence>
<sequence length="122" mass="13369">MRAPQQEASIPPFTPLQPCPSYALSWQQPVSIQNLTLTLQKIEDSRCPKDVLCIWAGVAVAQVQLQDSTGESVSQTLSLGEMAKISLGTKTYQLTLREVTPYPRISDLNPAQKEALISISTL</sequence>
<keyword evidence="2" id="KW-1185">Reference proteome</keyword>
<dbReference type="RefSeq" id="WP_123126432.1">
    <property type="nucleotide sequence ID" value="NZ_RJJD01000004.1"/>
</dbReference>
<dbReference type="AlphaFoldDB" id="A0A3M9MSS7"/>
<protein>
    <submittedName>
        <fullName evidence="1">Uncharacterized protein</fullName>
    </submittedName>
</protein>
<dbReference type="EMBL" id="RJJD01000004">
    <property type="protein sequence ID" value="RNI28574.1"/>
    <property type="molecule type" value="Genomic_DNA"/>
</dbReference>
<accession>A0A3M9MSS7</accession>
<dbReference type="Proteomes" id="UP000272117">
    <property type="component" value="Unassembled WGS sequence"/>
</dbReference>